<dbReference type="Proteomes" id="UP001144191">
    <property type="component" value="Unassembled WGS sequence"/>
</dbReference>
<organism evidence="2 3">
    <name type="scientific">Aspergillus niger</name>
    <dbReference type="NCBI Taxonomy" id="5061"/>
    <lineage>
        <taxon>Eukaryota</taxon>
        <taxon>Fungi</taxon>
        <taxon>Dikarya</taxon>
        <taxon>Ascomycota</taxon>
        <taxon>Pezizomycotina</taxon>
        <taxon>Eurotiomycetes</taxon>
        <taxon>Eurotiomycetidae</taxon>
        <taxon>Eurotiales</taxon>
        <taxon>Aspergillaceae</taxon>
        <taxon>Aspergillus</taxon>
        <taxon>Aspergillus subgen. Circumdati</taxon>
    </lineage>
</organism>
<accession>A0A9W6EGI3</accession>
<dbReference type="AlphaFoldDB" id="A0A9W6EGI3"/>
<reference evidence="2" key="1">
    <citation type="submission" date="2022-07" db="EMBL/GenBank/DDBJ databases">
        <title>Taxonomy of Aspergillus series Nigri: significant species reduction supported by multi-species coalescent approaches.</title>
        <authorList>
            <person name="Bian C."/>
            <person name="Kusuya Y."/>
            <person name="Sklenar F."/>
            <person name="D'hooge E."/>
            <person name="Yaguchi T."/>
            <person name="Takahashi H."/>
            <person name="Hubka V."/>
        </authorList>
    </citation>
    <scope>NUCLEOTIDE SEQUENCE</scope>
    <source>
        <strain evidence="2">IFM 63604</strain>
    </source>
</reference>
<evidence type="ECO:0000313" key="2">
    <source>
        <dbReference type="EMBL" id="GLA56140.1"/>
    </source>
</evidence>
<dbReference type="InterPro" id="IPR059000">
    <property type="entry name" value="ATPase_P-type_domA"/>
</dbReference>
<evidence type="ECO:0000259" key="1">
    <source>
        <dbReference type="Pfam" id="PF00122"/>
    </source>
</evidence>
<dbReference type="SUPFAM" id="SSF81653">
    <property type="entry name" value="Calcium ATPase, transduction domain A"/>
    <property type="match status" value="1"/>
</dbReference>
<dbReference type="InterPro" id="IPR008250">
    <property type="entry name" value="ATPase_P-typ_transduc_dom_A_sf"/>
</dbReference>
<evidence type="ECO:0000313" key="3">
    <source>
        <dbReference type="Proteomes" id="UP001144191"/>
    </source>
</evidence>
<dbReference type="SUPFAM" id="SSF81665">
    <property type="entry name" value="Calcium ATPase, transmembrane domain M"/>
    <property type="match status" value="1"/>
</dbReference>
<dbReference type="PANTHER" id="PTHR42861">
    <property type="entry name" value="CALCIUM-TRANSPORTING ATPASE"/>
    <property type="match status" value="1"/>
</dbReference>
<dbReference type="Pfam" id="PF00122">
    <property type="entry name" value="E1-E2_ATPase"/>
    <property type="match status" value="1"/>
</dbReference>
<dbReference type="InterPro" id="IPR023298">
    <property type="entry name" value="ATPase_P-typ_TM_dom_sf"/>
</dbReference>
<gene>
    <name evidence="2" type="ORF">AnigIFM63604_004780</name>
</gene>
<dbReference type="Gene3D" id="1.20.1110.10">
    <property type="entry name" value="Calcium-transporting ATPase, transmembrane domain"/>
    <property type="match status" value="1"/>
</dbReference>
<dbReference type="Gene3D" id="2.70.150.10">
    <property type="entry name" value="Calcium-transporting ATPase, cytoplasmic transduction domain A"/>
    <property type="match status" value="1"/>
</dbReference>
<dbReference type="EMBL" id="BRPB01000263">
    <property type="protein sequence ID" value="GLA56140.1"/>
    <property type="molecule type" value="Genomic_DNA"/>
</dbReference>
<proteinExistence type="predicted"/>
<name>A0A9W6EGI3_ASPNG</name>
<protein>
    <recommendedName>
        <fullName evidence="1">P-type ATPase A domain-containing protein</fullName>
    </recommendedName>
</protein>
<feature type="domain" description="P-type ATPase A" evidence="1">
    <location>
        <begin position="51"/>
        <end position="84"/>
    </location>
</feature>
<comment type="caution">
    <text evidence="2">The sequence shown here is derived from an EMBL/GenBank/DDBJ whole genome shotgun (WGS) entry which is preliminary data.</text>
</comment>
<sequence>MAIIFGIQSWIDGGVIAAIIGLNAVVGFFQEYAVGKTMASLRSLTTHGEIVSRDGNTVVIPATEIVPGDIVEVKTGEIISADLRSTVFYVPEASSEIAHFAQTSIGPLFSRSEYSVQNERPAGRRGALGIRY</sequence>